<accession>A0A0J7YMC9</accession>
<dbReference type="AlphaFoldDB" id="A0A0J7YMC9"/>
<dbReference type="OrthoDB" id="1402276at2759"/>
<dbReference type="EMBL" id="KQ122708">
    <property type="protein sequence ID" value="KMS64782.1"/>
    <property type="molecule type" value="Genomic_DNA"/>
</dbReference>
<gene>
    <name evidence="1" type="ORF">BVRB_042720</name>
</gene>
<dbReference type="Proteomes" id="UP000035740">
    <property type="component" value="Unassembled WGS sequence"/>
</dbReference>
<feature type="non-terminal residue" evidence="1">
    <location>
        <position position="1"/>
    </location>
</feature>
<evidence type="ECO:0000313" key="1">
    <source>
        <dbReference type="EMBL" id="KMS64782.1"/>
    </source>
</evidence>
<reference evidence="1 2" key="1">
    <citation type="journal article" date="2014" name="Nature">
        <title>The genome of the recently domesticated crop plant sugar beet (Beta vulgaris).</title>
        <authorList>
            <person name="Dohm J.C."/>
            <person name="Minoche A.E."/>
            <person name="Holtgrawe D."/>
            <person name="Capella-Gutierrez S."/>
            <person name="Zakrzewski F."/>
            <person name="Tafer H."/>
            <person name="Rupp O."/>
            <person name="Sorensen T.R."/>
            <person name="Stracke R."/>
            <person name="Reinhardt R."/>
            <person name="Goesmann A."/>
            <person name="Kraft T."/>
            <person name="Schulz B."/>
            <person name="Stadler P.F."/>
            <person name="Schmidt T."/>
            <person name="Gabaldon T."/>
            <person name="Lehrach H."/>
            <person name="Weisshaar B."/>
            <person name="Himmelbauer H."/>
        </authorList>
    </citation>
    <scope>NUCLEOTIDE SEQUENCE [LARGE SCALE GENOMIC DNA]</scope>
    <source>
        <tissue evidence="1">Taproot</tissue>
    </source>
</reference>
<dbReference type="Gramene" id="KMS64782">
    <property type="protein sequence ID" value="KMS64782"/>
    <property type="gene ID" value="BVRB_042720"/>
</dbReference>
<evidence type="ECO:0000313" key="2">
    <source>
        <dbReference type="Proteomes" id="UP000035740"/>
    </source>
</evidence>
<organism evidence="1 2">
    <name type="scientific">Beta vulgaris subsp. vulgaris</name>
    <name type="common">Beet</name>
    <dbReference type="NCBI Taxonomy" id="3555"/>
    <lineage>
        <taxon>Eukaryota</taxon>
        <taxon>Viridiplantae</taxon>
        <taxon>Streptophyta</taxon>
        <taxon>Embryophyta</taxon>
        <taxon>Tracheophyta</taxon>
        <taxon>Spermatophyta</taxon>
        <taxon>Magnoliopsida</taxon>
        <taxon>eudicotyledons</taxon>
        <taxon>Gunneridae</taxon>
        <taxon>Pentapetalae</taxon>
        <taxon>Caryophyllales</taxon>
        <taxon>Chenopodiaceae</taxon>
        <taxon>Betoideae</taxon>
        <taxon>Beta</taxon>
    </lineage>
</organism>
<sequence>SNPVCSPRFRASVSVLVQVVAFATDVPPDLYAFHCYTGNSATLYRTLVSQYPSPFPG</sequence>
<keyword evidence="2" id="KW-1185">Reference proteome</keyword>
<protein>
    <submittedName>
        <fullName evidence="1">Uncharacterized protein</fullName>
    </submittedName>
</protein>
<proteinExistence type="predicted"/>
<name>A0A0J7YMC9_BETVV</name>